<evidence type="ECO:0000256" key="6">
    <source>
        <dbReference type="ARBA" id="ARBA00022695"/>
    </source>
</evidence>
<keyword evidence="5 11" id="KW-0808">Transferase</keyword>
<evidence type="ECO:0000259" key="12">
    <source>
        <dbReference type="Pfam" id="PF01467"/>
    </source>
</evidence>
<dbReference type="InterPro" id="IPR005248">
    <property type="entry name" value="NadD/NMNAT"/>
</dbReference>
<keyword evidence="4 11" id="KW-0662">Pyridine nucleotide biosynthesis</keyword>
<keyword evidence="6 11" id="KW-0548">Nucleotidyltransferase</keyword>
<reference evidence="13 14" key="1">
    <citation type="journal article" date="2020" name="Microorganisms">
        <title>Osmotic Adaptation and Compatible Solute Biosynthesis of Phototrophic Bacteria as Revealed from Genome Analyses.</title>
        <authorList>
            <person name="Imhoff J.F."/>
            <person name="Rahn T."/>
            <person name="Kunzel S."/>
            <person name="Keller A."/>
            <person name="Neulinger S.C."/>
        </authorList>
    </citation>
    <scope>NUCLEOTIDE SEQUENCE [LARGE SCALE GENOMIC DNA]</scope>
    <source>
        <strain evidence="13 14">DSM 15116</strain>
    </source>
</reference>
<comment type="pathway">
    <text evidence="2 11">Cofactor biosynthesis; NAD(+) biosynthesis; deamido-NAD(+) from nicotinate D-ribonucleotide: step 1/1.</text>
</comment>
<evidence type="ECO:0000313" key="14">
    <source>
        <dbReference type="Proteomes" id="UP000738126"/>
    </source>
</evidence>
<evidence type="ECO:0000256" key="8">
    <source>
        <dbReference type="ARBA" id="ARBA00022840"/>
    </source>
</evidence>
<dbReference type="EC" id="2.7.7.18" evidence="11"/>
<evidence type="ECO:0000313" key="13">
    <source>
        <dbReference type="EMBL" id="MBK1727391.1"/>
    </source>
</evidence>
<organism evidence="13 14">
    <name type="scientific">Halorhodospira neutriphila</name>
    <dbReference type="NCBI Taxonomy" id="168379"/>
    <lineage>
        <taxon>Bacteria</taxon>
        <taxon>Pseudomonadati</taxon>
        <taxon>Pseudomonadota</taxon>
        <taxon>Gammaproteobacteria</taxon>
        <taxon>Chromatiales</taxon>
        <taxon>Ectothiorhodospiraceae</taxon>
        <taxon>Halorhodospira</taxon>
    </lineage>
</organism>
<accession>A0ABS1EB94</accession>
<dbReference type="PANTHER" id="PTHR39321">
    <property type="entry name" value="NICOTINATE-NUCLEOTIDE ADENYLYLTRANSFERASE-RELATED"/>
    <property type="match status" value="1"/>
</dbReference>
<dbReference type="Proteomes" id="UP000738126">
    <property type="component" value="Unassembled WGS sequence"/>
</dbReference>
<dbReference type="NCBIfam" id="TIGR00125">
    <property type="entry name" value="cyt_tran_rel"/>
    <property type="match status" value="1"/>
</dbReference>
<keyword evidence="8 11" id="KW-0067">ATP-binding</keyword>
<dbReference type="NCBIfam" id="TIGR00482">
    <property type="entry name" value="nicotinate (nicotinamide) nucleotide adenylyltransferase"/>
    <property type="match status" value="1"/>
</dbReference>
<dbReference type="Gene3D" id="3.40.50.620">
    <property type="entry name" value="HUPs"/>
    <property type="match status" value="1"/>
</dbReference>
<evidence type="ECO:0000256" key="3">
    <source>
        <dbReference type="ARBA" id="ARBA00009014"/>
    </source>
</evidence>
<feature type="domain" description="Cytidyltransferase-like" evidence="12">
    <location>
        <begin position="6"/>
        <end position="183"/>
    </location>
</feature>
<dbReference type="InterPro" id="IPR004821">
    <property type="entry name" value="Cyt_trans-like"/>
</dbReference>
<dbReference type="InterPro" id="IPR014729">
    <property type="entry name" value="Rossmann-like_a/b/a_fold"/>
</dbReference>
<evidence type="ECO:0000256" key="11">
    <source>
        <dbReference type="HAMAP-Rule" id="MF_00244"/>
    </source>
</evidence>
<dbReference type="PANTHER" id="PTHR39321:SF3">
    <property type="entry name" value="PHOSPHOPANTETHEINE ADENYLYLTRANSFERASE"/>
    <property type="match status" value="1"/>
</dbReference>
<protein>
    <recommendedName>
        <fullName evidence="11">Probable nicotinate-nucleotide adenylyltransferase</fullName>
        <ecNumber evidence="11">2.7.7.18</ecNumber>
    </recommendedName>
    <alternativeName>
        <fullName evidence="11">Deamido-NAD(+) diphosphorylase</fullName>
    </alternativeName>
    <alternativeName>
        <fullName evidence="11">Deamido-NAD(+) pyrophosphorylase</fullName>
    </alternativeName>
    <alternativeName>
        <fullName evidence="11">Nicotinate mononucleotide adenylyltransferase</fullName>
        <shortName evidence="11">NaMN adenylyltransferase</shortName>
    </alternativeName>
</protein>
<comment type="function">
    <text evidence="1 11">Catalyzes the reversible adenylation of nicotinate mononucleotide (NaMN) to nicotinic acid adenine dinucleotide (NaAD).</text>
</comment>
<dbReference type="Pfam" id="PF01467">
    <property type="entry name" value="CTP_transf_like"/>
    <property type="match status" value="1"/>
</dbReference>
<comment type="catalytic activity">
    <reaction evidence="10 11">
        <text>nicotinate beta-D-ribonucleotide + ATP + H(+) = deamido-NAD(+) + diphosphate</text>
        <dbReference type="Rhea" id="RHEA:22860"/>
        <dbReference type="ChEBI" id="CHEBI:15378"/>
        <dbReference type="ChEBI" id="CHEBI:30616"/>
        <dbReference type="ChEBI" id="CHEBI:33019"/>
        <dbReference type="ChEBI" id="CHEBI:57502"/>
        <dbReference type="ChEBI" id="CHEBI:58437"/>
        <dbReference type="EC" id="2.7.7.18"/>
    </reaction>
</comment>
<dbReference type="SUPFAM" id="SSF52374">
    <property type="entry name" value="Nucleotidylyl transferase"/>
    <property type="match status" value="1"/>
</dbReference>
<keyword evidence="14" id="KW-1185">Reference proteome</keyword>
<sequence>MRTVGVLGGTFDPIHLGHLRPAEEVREALQLAELRLIPARIPPHRARPRVCAETRAALVRAAVADHPGATVDERELHREGPSYTVDTLAELRAELGPVSLCLILGLDTFRGLPGWSRWRRLFDYAHLVVTERPGAGGSLPAALRAELEQRRCTDPAELRRSVAGRVCFQSVTPVDISATGIRRALACGRSVRYLVPEPVRERLAREGLYGYPQL</sequence>
<evidence type="ECO:0000256" key="9">
    <source>
        <dbReference type="ARBA" id="ARBA00023027"/>
    </source>
</evidence>
<name>A0ABS1EB94_9GAMM</name>
<dbReference type="NCBIfam" id="NF000839">
    <property type="entry name" value="PRK00071.1-1"/>
    <property type="match status" value="1"/>
</dbReference>
<evidence type="ECO:0000256" key="1">
    <source>
        <dbReference type="ARBA" id="ARBA00002324"/>
    </source>
</evidence>
<gene>
    <name evidence="11" type="primary">nadD</name>
    <name evidence="13" type="ORF">CKO13_10245</name>
</gene>
<evidence type="ECO:0000256" key="2">
    <source>
        <dbReference type="ARBA" id="ARBA00005019"/>
    </source>
</evidence>
<dbReference type="GO" id="GO:0016779">
    <property type="term" value="F:nucleotidyltransferase activity"/>
    <property type="evidence" value="ECO:0007669"/>
    <property type="project" value="UniProtKB-KW"/>
</dbReference>
<evidence type="ECO:0000256" key="10">
    <source>
        <dbReference type="ARBA" id="ARBA00048721"/>
    </source>
</evidence>
<keyword evidence="7 11" id="KW-0547">Nucleotide-binding</keyword>
<dbReference type="EMBL" id="NRSH01000142">
    <property type="protein sequence ID" value="MBK1727391.1"/>
    <property type="molecule type" value="Genomic_DNA"/>
</dbReference>
<proteinExistence type="inferred from homology"/>
<comment type="similarity">
    <text evidence="3 11">Belongs to the NadD family.</text>
</comment>
<dbReference type="HAMAP" id="MF_00244">
    <property type="entry name" value="NaMN_adenylyltr"/>
    <property type="match status" value="1"/>
</dbReference>
<dbReference type="CDD" id="cd02165">
    <property type="entry name" value="NMNAT"/>
    <property type="match status" value="1"/>
</dbReference>
<evidence type="ECO:0000256" key="5">
    <source>
        <dbReference type="ARBA" id="ARBA00022679"/>
    </source>
</evidence>
<comment type="caution">
    <text evidence="13">The sequence shown here is derived from an EMBL/GenBank/DDBJ whole genome shotgun (WGS) entry which is preliminary data.</text>
</comment>
<evidence type="ECO:0000256" key="7">
    <source>
        <dbReference type="ARBA" id="ARBA00022741"/>
    </source>
</evidence>
<evidence type="ECO:0000256" key="4">
    <source>
        <dbReference type="ARBA" id="ARBA00022642"/>
    </source>
</evidence>
<keyword evidence="9 11" id="KW-0520">NAD</keyword>